<comment type="caution">
    <text evidence="1">The sequence shown here is derived from an EMBL/GenBank/DDBJ whole genome shotgun (WGS) entry which is preliminary data.</text>
</comment>
<sequence length="91" mass="9848">MHRARALLQDADTHGAAARAVPGGRACLPPPIVTSAACSQRCRPSPGALRLRGRGEPHLRWRQRCRSPVRMPALRMLDACDQIGESASTLL</sequence>
<proteinExistence type="predicted"/>
<name>A0A120EVU1_XANCT</name>
<dbReference type="AlphaFoldDB" id="A0A120EVU1"/>
<dbReference type="Proteomes" id="UP000055854">
    <property type="component" value="Unassembled WGS sequence"/>
</dbReference>
<accession>A0A120EVU1</accession>
<organism evidence="1 2">
    <name type="scientific">Xanthomonas campestris pv. translucens</name>
    <dbReference type="NCBI Taxonomy" id="343"/>
    <lineage>
        <taxon>Bacteria</taxon>
        <taxon>Pseudomonadati</taxon>
        <taxon>Pseudomonadota</taxon>
        <taxon>Gammaproteobacteria</taxon>
        <taxon>Lysobacterales</taxon>
        <taxon>Lysobacteraceae</taxon>
        <taxon>Xanthomonas</taxon>
        <taxon>Xanthomonas translucens group</taxon>
    </lineage>
</organism>
<reference evidence="1 2" key="1">
    <citation type="submission" date="2015-11" db="EMBL/GenBank/DDBJ databases">
        <title>Long Read and Single Molecule DNA Sequencing Simplifies Genome Assembly and TAL Effector Gene Analysis of Xanthomonas translucens.</title>
        <authorList>
            <person name="Peng Z."/>
            <person name="Hu Y."/>
            <person name="Xie J."/>
            <person name="Potnis N."/>
            <person name="Akhunova A."/>
            <person name="Jones J."/>
            <person name="Liu Z."/>
            <person name="White F."/>
            <person name="Liu S."/>
        </authorList>
    </citation>
    <scope>NUCLEOTIDE SEQUENCE [LARGE SCALE GENOMIC DNA]</scope>
    <source>
        <strain evidence="1 2">B1</strain>
    </source>
</reference>
<protein>
    <submittedName>
        <fullName evidence="1">Uncharacterized protein</fullName>
    </submittedName>
</protein>
<gene>
    <name evidence="1" type="ORF">ATB53_18680</name>
</gene>
<evidence type="ECO:0000313" key="1">
    <source>
        <dbReference type="EMBL" id="KWV11825.1"/>
    </source>
</evidence>
<dbReference type="EMBL" id="LNTA01000255">
    <property type="protein sequence ID" value="KWV11825.1"/>
    <property type="molecule type" value="Genomic_DNA"/>
</dbReference>
<evidence type="ECO:0000313" key="2">
    <source>
        <dbReference type="Proteomes" id="UP000055854"/>
    </source>
</evidence>